<evidence type="ECO:0000256" key="1">
    <source>
        <dbReference type="ARBA" id="ARBA00004202"/>
    </source>
</evidence>
<keyword evidence="7" id="KW-0472">Membrane</keyword>
<reference evidence="9 10" key="1">
    <citation type="submission" date="2020-08" db="EMBL/GenBank/DDBJ databases">
        <title>Sequencing the genomes of 1000 actinobacteria strains.</title>
        <authorList>
            <person name="Klenk H.-P."/>
        </authorList>
    </citation>
    <scope>NUCLEOTIDE SEQUENCE [LARGE SCALE GENOMIC DNA]</scope>
    <source>
        <strain evidence="9 10">DSM 17945</strain>
    </source>
</reference>
<keyword evidence="2" id="KW-0813">Transport</keyword>
<evidence type="ECO:0000313" key="10">
    <source>
        <dbReference type="Proteomes" id="UP000567246"/>
    </source>
</evidence>
<dbReference type="SMART" id="SM00382">
    <property type="entry name" value="AAA"/>
    <property type="match status" value="1"/>
</dbReference>
<keyword evidence="3" id="KW-1003">Cell membrane</keyword>
<comment type="caution">
    <text evidence="9">The sequence shown here is derived from an EMBL/GenBank/DDBJ whole genome shotgun (WGS) entry which is preliminary data.</text>
</comment>
<dbReference type="GO" id="GO:0006826">
    <property type="term" value="P:iron ion transport"/>
    <property type="evidence" value="ECO:0007669"/>
    <property type="project" value="UniProtKB-KW"/>
</dbReference>
<evidence type="ECO:0000256" key="4">
    <source>
        <dbReference type="ARBA" id="ARBA00022496"/>
    </source>
</evidence>
<evidence type="ECO:0000313" key="9">
    <source>
        <dbReference type="EMBL" id="MBB5848463.1"/>
    </source>
</evidence>
<evidence type="ECO:0000256" key="7">
    <source>
        <dbReference type="ARBA" id="ARBA00023136"/>
    </source>
</evidence>
<protein>
    <submittedName>
        <fullName evidence="9">Putative ATPase</fullName>
    </submittedName>
</protein>
<dbReference type="CDD" id="cd00267">
    <property type="entry name" value="ABC_ATPase"/>
    <property type="match status" value="1"/>
</dbReference>
<feature type="domain" description="AAA+ ATPase" evidence="8">
    <location>
        <begin position="58"/>
        <end position="222"/>
    </location>
</feature>
<organism evidence="9 10">
    <name type="scientific">Micrococcus endophyticus</name>
    <dbReference type="NCBI Taxonomy" id="455343"/>
    <lineage>
        <taxon>Bacteria</taxon>
        <taxon>Bacillati</taxon>
        <taxon>Actinomycetota</taxon>
        <taxon>Actinomycetes</taxon>
        <taxon>Micrococcales</taxon>
        <taxon>Micrococcaceae</taxon>
        <taxon>Micrococcus</taxon>
    </lineage>
</organism>
<dbReference type="GO" id="GO:0005886">
    <property type="term" value="C:plasma membrane"/>
    <property type="evidence" value="ECO:0007669"/>
    <property type="project" value="UniProtKB-SubCell"/>
</dbReference>
<evidence type="ECO:0000259" key="8">
    <source>
        <dbReference type="SMART" id="SM00382"/>
    </source>
</evidence>
<evidence type="ECO:0000256" key="3">
    <source>
        <dbReference type="ARBA" id="ARBA00022475"/>
    </source>
</evidence>
<dbReference type="Proteomes" id="UP000567246">
    <property type="component" value="Unassembled WGS sequence"/>
</dbReference>
<dbReference type="InterPro" id="IPR051535">
    <property type="entry name" value="Siderophore_ABC-ATPase"/>
</dbReference>
<gene>
    <name evidence="9" type="ORF">HDA33_001027</name>
</gene>
<evidence type="ECO:0000256" key="5">
    <source>
        <dbReference type="ARBA" id="ARBA00023004"/>
    </source>
</evidence>
<keyword evidence="6" id="KW-0406">Ion transport</keyword>
<comment type="subcellular location">
    <subcellularLocation>
        <location evidence="1">Cell membrane</location>
        <topology evidence="1">Peripheral membrane protein</topology>
    </subcellularLocation>
</comment>
<keyword evidence="5" id="KW-0408">Iron</keyword>
<dbReference type="AlphaFoldDB" id="A0A7W9JIC9"/>
<evidence type="ECO:0000256" key="6">
    <source>
        <dbReference type="ARBA" id="ARBA00023065"/>
    </source>
</evidence>
<dbReference type="InterPro" id="IPR027417">
    <property type="entry name" value="P-loop_NTPase"/>
</dbReference>
<dbReference type="SUPFAM" id="SSF52540">
    <property type="entry name" value="P-loop containing nucleoside triphosphate hydrolases"/>
    <property type="match status" value="1"/>
</dbReference>
<accession>A0A7W9JIC9</accession>
<keyword evidence="4" id="KW-0410">Iron transport</keyword>
<dbReference type="Gene3D" id="3.40.50.300">
    <property type="entry name" value="P-loop containing nucleotide triphosphate hydrolases"/>
    <property type="match status" value="2"/>
</dbReference>
<proteinExistence type="predicted"/>
<evidence type="ECO:0000256" key="2">
    <source>
        <dbReference type="ARBA" id="ARBA00022448"/>
    </source>
</evidence>
<dbReference type="PANTHER" id="PTHR42771">
    <property type="entry name" value="IRON(3+)-HYDROXAMATE IMPORT ATP-BINDING PROTEIN FHUC"/>
    <property type="match status" value="1"/>
</dbReference>
<dbReference type="InterPro" id="IPR003593">
    <property type="entry name" value="AAA+_ATPase"/>
</dbReference>
<name>A0A7W9JIC9_9MICC</name>
<dbReference type="PANTHER" id="PTHR42771:SF2">
    <property type="entry name" value="IRON(3+)-HYDROXAMATE IMPORT ATP-BINDING PROTEIN FHUC"/>
    <property type="match status" value="1"/>
</dbReference>
<dbReference type="EMBL" id="JACHMW010000001">
    <property type="protein sequence ID" value="MBB5848463.1"/>
    <property type="molecule type" value="Genomic_DNA"/>
</dbReference>
<keyword evidence="10" id="KW-1185">Reference proteome</keyword>
<sequence>MRAAAGGGPGPDRAALDRLAWRLPVRQVTEHPRSPADRGTWPATVPAVRQLLDEGLDLSAATVVVGANGAGKSTLVEAVAEAFGLNAEGGTRNVVHETRRTSSDLAEHLQLARGAQATRDGVFLRAETMYGLFTYYESVFRGADHHRRSHGEAFLQFCAERAGLTGLWVLDEPESALSFDGCLALIAHLRDILADGSQVILSTHSPVLAALPGARILLLDERGITPTEYDDLPFVYHHRSFLDSPQRYLRHLYDA</sequence>